<sequence length="135" mass="15216">MLIDTVKKYYEKEYDLNCAETIIYAANEEYGLNLSHQTLKTMAAFGGGMAVESTCGVITGSIAVLGIMFTKEKAHESDRIKLLTQEFIDTFVSELKTESCARLKNRYRDDEKRCSDIVFKGAEILDNIVNKNKAK</sequence>
<comment type="caution">
    <text evidence="1">The sequence shown here is derived from an EMBL/GenBank/DDBJ whole genome shotgun (WGS) entry which is preliminary data.</text>
</comment>
<reference evidence="1 2" key="1">
    <citation type="submission" date="2020-02" db="EMBL/GenBank/DDBJ databases">
        <title>Genome assembly of a novel Clostridium senegalense strain.</title>
        <authorList>
            <person name="Gupta T.B."/>
            <person name="Jauregui R."/>
            <person name="Maclean P."/>
            <person name="Nawarathana A."/>
            <person name="Brightwell G."/>
        </authorList>
    </citation>
    <scope>NUCLEOTIDE SEQUENCE [LARGE SCALE GENOMIC DNA]</scope>
    <source>
        <strain evidence="1 2">AGRFS4</strain>
    </source>
</reference>
<name>A0A6M0H693_9CLOT</name>
<dbReference type="EMBL" id="JAAGPU010000027">
    <property type="protein sequence ID" value="NEU05848.1"/>
    <property type="molecule type" value="Genomic_DNA"/>
</dbReference>
<dbReference type="AlphaFoldDB" id="A0A6M0H693"/>
<dbReference type="Proteomes" id="UP000481872">
    <property type="component" value="Unassembled WGS sequence"/>
</dbReference>
<keyword evidence="2" id="KW-1185">Reference proteome</keyword>
<accession>A0A6M0H693</accession>
<organism evidence="1 2">
    <name type="scientific">Clostridium senegalense</name>
    <dbReference type="NCBI Taxonomy" id="1465809"/>
    <lineage>
        <taxon>Bacteria</taxon>
        <taxon>Bacillati</taxon>
        <taxon>Bacillota</taxon>
        <taxon>Clostridia</taxon>
        <taxon>Eubacteriales</taxon>
        <taxon>Clostridiaceae</taxon>
        <taxon>Clostridium</taxon>
    </lineage>
</organism>
<protein>
    <recommendedName>
        <fullName evidence="3">C_GCAxxG_C_C family protein</fullName>
    </recommendedName>
</protein>
<proteinExistence type="predicted"/>
<dbReference type="RefSeq" id="WP_061996998.1">
    <property type="nucleotide sequence ID" value="NZ_JAAGPU010000027.1"/>
</dbReference>
<dbReference type="NCBIfam" id="TIGR01909">
    <property type="entry name" value="C_GCAxxG_C_C"/>
    <property type="match status" value="1"/>
</dbReference>
<evidence type="ECO:0000313" key="2">
    <source>
        <dbReference type="Proteomes" id="UP000481872"/>
    </source>
</evidence>
<dbReference type="InterPro" id="IPR010181">
    <property type="entry name" value="CGCAxxGCC_motif"/>
</dbReference>
<evidence type="ECO:0000313" key="1">
    <source>
        <dbReference type="EMBL" id="NEU05848.1"/>
    </source>
</evidence>
<gene>
    <name evidence="1" type="ORF">G3M99_13510</name>
</gene>
<evidence type="ECO:0008006" key="3">
    <source>
        <dbReference type="Google" id="ProtNLM"/>
    </source>
</evidence>
<dbReference type="Pfam" id="PF09719">
    <property type="entry name" value="C_GCAxxG_C_C"/>
    <property type="match status" value="1"/>
</dbReference>